<keyword evidence="5" id="KW-0548">Nucleotidyltransferase</keyword>
<dbReference type="Pfam" id="PF21787">
    <property type="entry name" value="TNP-like_RNaseH_N"/>
    <property type="match status" value="1"/>
</dbReference>
<feature type="domain" description="Transposable element P transposase-like RNase H C-terminal" evidence="4">
    <location>
        <begin position="551"/>
        <end position="580"/>
    </location>
</feature>
<dbReference type="Pfam" id="PF21789">
    <property type="entry name" value="TNP-like_RNaseH_C"/>
    <property type="match status" value="1"/>
</dbReference>
<dbReference type="EC" id="2.7.7.-" evidence="5"/>
<proteinExistence type="predicted"/>
<evidence type="ECO:0000259" key="2">
    <source>
        <dbReference type="Pfam" id="PF21787"/>
    </source>
</evidence>
<dbReference type="InterPro" id="IPR048365">
    <property type="entry name" value="TNP-like_RNaseH_N"/>
</dbReference>
<feature type="coiled-coil region" evidence="1">
    <location>
        <begin position="27"/>
        <end position="54"/>
    </location>
</feature>
<dbReference type="Pfam" id="PF21788">
    <property type="entry name" value="TNP-like_GBD"/>
    <property type="match status" value="1"/>
</dbReference>
<evidence type="ECO:0000259" key="3">
    <source>
        <dbReference type="Pfam" id="PF21788"/>
    </source>
</evidence>
<evidence type="ECO:0000259" key="4">
    <source>
        <dbReference type="Pfam" id="PF21789"/>
    </source>
</evidence>
<dbReference type="Proteomes" id="UP000507470">
    <property type="component" value="Unassembled WGS sequence"/>
</dbReference>
<dbReference type="GO" id="GO:0016779">
    <property type="term" value="F:nucleotidyltransferase activity"/>
    <property type="evidence" value="ECO:0007669"/>
    <property type="project" value="UniProtKB-KW"/>
</dbReference>
<name>A0A6J8C6X5_MYTCO</name>
<evidence type="ECO:0000313" key="6">
    <source>
        <dbReference type="Proteomes" id="UP000507470"/>
    </source>
</evidence>
<reference evidence="5 6" key="1">
    <citation type="submission" date="2020-06" db="EMBL/GenBank/DDBJ databases">
        <authorList>
            <person name="Li R."/>
            <person name="Bekaert M."/>
        </authorList>
    </citation>
    <scope>NUCLEOTIDE SEQUENCE [LARGE SCALE GENOMIC DNA]</scope>
    <source>
        <strain evidence="6">wild</strain>
    </source>
</reference>
<keyword evidence="5" id="KW-0808">Transferase</keyword>
<organism evidence="5 6">
    <name type="scientific">Mytilus coruscus</name>
    <name type="common">Sea mussel</name>
    <dbReference type="NCBI Taxonomy" id="42192"/>
    <lineage>
        <taxon>Eukaryota</taxon>
        <taxon>Metazoa</taxon>
        <taxon>Spiralia</taxon>
        <taxon>Lophotrochozoa</taxon>
        <taxon>Mollusca</taxon>
        <taxon>Bivalvia</taxon>
        <taxon>Autobranchia</taxon>
        <taxon>Pteriomorphia</taxon>
        <taxon>Mytilida</taxon>
        <taxon>Mytiloidea</taxon>
        <taxon>Mytilidae</taxon>
        <taxon>Mytilinae</taxon>
        <taxon>Mytilus</taxon>
    </lineage>
</organism>
<evidence type="ECO:0000313" key="5">
    <source>
        <dbReference type="EMBL" id="CAC5392195.1"/>
    </source>
</evidence>
<keyword evidence="1" id="KW-0175">Coiled coil</keyword>
<dbReference type="InterPro" id="IPR048367">
    <property type="entry name" value="TNP-like_RNaseH_C"/>
</dbReference>
<gene>
    <name evidence="5" type="ORF">MCOR_27145</name>
</gene>
<dbReference type="AlphaFoldDB" id="A0A6J8C6X5"/>
<dbReference type="InterPro" id="IPR048366">
    <property type="entry name" value="TNP-like_GBD"/>
</dbReference>
<feature type="domain" description="Transposable element P transposase-like RNase H" evidence="2">
    <location>
        <begin position="162"/>
        <end position="311"/>
    </location>
</feature>
<accession>A0A6J8C6X5</accession>
<sequence>MLKRLEKKLEIDPTTLNSKIRNDYLTSDQKGEKLSTLKEQNVQLKRKVTDLETKLSEVLSSQGEHLNENLNSSFRQIILEHKDSLNSLPDSSPQKLLWTQQLKYVKKTDKRKMRWHPTIIKWCIAIHSKSSKAYDLMRKSGVLNLSHESTLRDYTHFTTATSGWNLKIVDRIKDDIRFEKLEKFQKNVILLFDEIKIKDGLVYSTETGELIGFLDLGDVNNEIEKLVNICRRGDDSDDELQPLATHIIAFMVRGIFLNLHQVFGHFPCTGFNSHQLYWSVWSAIGILECAGFHVRALVCDGATPNRKFYRIHGVRQDSLTFYSENRYRSGSRIYFICDPPHLMKTTRNNWENSNWHNKTRNLEFDRQQITWPHLVTLVEGDLHGQNGQPGGLRMLPKLTNEHLRLTPSLRMKVKLATQVLSSSVARAFELVDRLRPITRSTRKFIVYMDTFFDCLNVSRLNLDNRKSKCTLGPYQNIADWRLEWLEQDFLQFLREWENQSNARLDISKEKRKRLCLSRETLEGLRITVKSFTKLVRELLSEPGVQYVLSGKFSQDPLEIYFSKQRGCGGNNDNPTVLDFNRNARNIFVAGTAAIRGAARGNCSVDPNDGMPVCGAPLQRRQKPR</sequence>
<dbReference type="OrthoDB" id="6095245at2759"/>
<evidence type="ECO:0000256" key="1">
    <source>
        <dbReference type="SAM" id="Coils"/>
    </source>
</evidence>
<dbReference type="EMBL" id="CACVKT020004930">
    <property type="protein sequence ID" value="CAC5392195.1"/>
    <property type="molecule type" value="Genomic_DNA"/>
</dbReference>
<keyword evidence="6" id="KW-1185">Reference proteome</keyword>
<protein>
    <submittedName>
        <fullName evidence="5">THAP9</fullName>
        <ecNumber evidence="5">2.7.7.-</ecNumber>
    </submittedName>
</protein>
<feature type="domain" description="Transposable element P transposase-like GTP-binding insertion" evidence="3">
    <location>
        <begin position="341"/>
        <end position="460"/>
    </location>
</feature>